<dbReference type="PANTHER" id="PTHR21310">
    <property type="entry name" value="AMINOGLYCOSIDE PHOSPHOTRANSFERASE-RELATED-RELATED"/>
    <property type="match status" value="1"/>
</dbReference>
<protein>
    <submittedName>
        <fullName evidence="3">Aminoglycoside phosphotransferase family protein</fullName>
    </submittedName>
</protein>
<reference evidence="3 4" key="1">
    <citation type="submission" date="2019-05" db="EMBL/GenBank/DDBJ databases">
        <title>Kocuria coralli sp. nov., a novel actinobacterium isolated from coral reef seawater.</title>
        <authorList>
            <person name="Li J."/>
        </authorList>
    </citation>
    <scope>NUCLEOTIDE SEQUENCE [LARGE SCALE GENOMIC DNA]</scope>
    <source>
        <strain evidence="3 4">SCSIO 13007</strain>
    </source>
</reference>
<name>A0A5J5L211_9MICC</name>
<feature type="region of interest" description="Disordered" evidence="1">
    <location>
        <begin position="170"/>
        <end position="189"/>
    </location>
</feature>
<dbReference type="AlphaFoldDB" id="A0A5J5L211"/>
<comment type="caution">
    <text evidence="3">The sequence shown here is derived from an EMBL/GenBank/DDBJ whole genome shotgun (WGS) entry which is preliminary data.</text>
</comment>
<evidence type="ECO:0000259" key="2">
    <source>
        <dbReference type="Pfam" id="PF01636"/>
    </source>
</evidence>
<dbReference type="InterPro" id="IPR011009">
    <property type="entry name" value="Kinase-like_dom_sf"/>
</dbReference>
<gene>
    <name evidence="3" type="ORF">FCK90_02205</name>
</gene>
<feature type="region of interest" description="Disordered" evidence="1">
    <location>
        <begin position="281"/>
        <end position="317"/>
    </location>
</feature>
<dbReference type="InterPro" id="IPR051678">
    <property type="entry name" value="AGP_Transferase"/>
</dbReference>
<dbReference type="OrthoDB" id="7842280at2"/>
<dbReference type="RefSeq" id="WP_158032671.1">
    <property type="nucleotide sequence ID" value="NZ_ML708611.1"/>
</dbReference>
<evidence type="ECO:0000256" key="1">
    <source>
        <dbReference type="SAM" id="MobiDB-lite"/>
    </source>
</evidence>
<sequence length="896" mass="94606">MNAADPRAANRLLPDAAADLPGIELILEAQRLRERFPEALPGPVRAGYLRFKPGVSATARLDLLDDDGLPTGEIRWVGVYSPRSGKKIAKARRRAQRLYGTAGRELMEVRDLPGHPGHRVVLGRIAADPKLAGCLRSVLGERAFALGTAGSGVPVLRFNPQRRVVVTLDGGRAAAPSERPGDGERSAAGPPVVAKITALPSAVDPLLVQRLSRSGVPVHPLVPCHGTEAPAASEHLRCSEWFGDGDLAALARREALHAGNRPGDRTGSAARAAGAGLALLHGARLRPGPSRTDGGSEGEGDPGPGRPAPPDDPVSRLRAMGTDMRTLDAGLADRFADLAAAAVARIEASTMRSGAERQAGPGLGGFPHAVSEQALLHGDFSADQVLVDSGRCGDAAGGAGETRAAVVLTDLERMRWGRSADDLGNMVAVEILEGLSAGGPAGPPDDLPEAGGGEHRTPVAEAVMAGYRDRAALLHRNAPPEAEICAWAAYHLLLRAMGPFRNCSPDWRAETARILDVVTSLVHEDAGAPPRTAEAAACSGASTALVPATLPDPQDPRQHLTMVRAWPKGDGRMTAELLDADGRVRAARGVPESPDALTWTVAPYGEDPRLPALTGLSRSGRLVVHRHGRRAVVALPDRYVKVLARGAAAEVARGSRGLYALATSAGFTAPRVLAHDEDTVEFSVLPGRSLHALGMADQRDAYLRGLHAWARRWPRLVTADPAPFELPEFTVADEIRTLETWVARVGMFPGILAVPQEQLAALRDGVARELSALPADGGTTRGVLHRDLHEKQLLAHGDSIGVLDFDTAAVGDPALDLANLGVHLELHRDQGVLSPSLHEEGQRVVHEVASGLGVPSARLHAYGLSARLRLVCVYAFRPRWRELAAARARSLEITAP</sequence>
<proteinExistence type="predicted"/>
<dbReference type="Proteomes" id="UP000325957">
    <property type="component" value="Unassembled WGS sequence"/>
</dbReference>
<dbReference type="SUPFAM" id="SSF56112">
    <property type="entry name" value="Protein kinase-like (PK-like)"/>
    <property type="match status" value="2"/>
</dbReference>
<keyword evidence="4" id="KW-1185">Reference proteome</keyword>
<organism evidence="3 4">
    <name type="scientific">Kocuria coralli</name>
    <dbReference type="NCBI Taxonomy" id="1461025"/>
    <lineage>
        <taxon>Bacteria</taxon>
        <taxon>Bacillati</taxon>
        <taxon>Actinomycetota</taxon>
        <taxon>Actinomycetes</taxon>
        <taxon>Micrococcales</taxon>
        <taxon>Micrococcaceae</taxon>
        <taxon>Kocuria</taxon>
    </lineage>
</organism>
<accession>A0A5J5L211</accession>
<evidence type="ECO:0000313" key="3">
    <source>
        <dbReference type="EMBL" id="KAA9395245.1"/>
    </source>
</evidence>
<evidence type="ECO:0000313" key="4">
    <source>
        <dbReference type="Proteomes" id="UP000325957"/>
    </source>
</evidence>
<dbReference type="Gene3D" id="3.90.1200.10">
    <property type="match status" value="2"/>
</dbReference>
<dbReference type="Pfam" id="PF01636">
    <property type="entry name" value="APH"/>
    <property type="match status" value="1"/>
</dbReference>
<dbReference type="InterPro" id="IPR002575">
    <property type="entry name" value="Aminoglycoside_PTrfase"/>
</dbReference>
<keyword evidence="3" id="KW-0808">Transferase</keyword>
<feature type="domain" description="Aminoglycoside phosphotransferase" evidence="2">
    <location>
        <begin position="638"/>
        <end position="821"/>
    </location>
</feature>
<dbReference type="GO" id="GO:0016740">
    <property type="term" value="F:transferase activity"/>
    <property type="evidence" value="ECO:0007669"/>
    <property type="project" value="UniProtKB-KW"/>
</dbReference>
<dbReference type="EMBL" id="SZWF01000002">
    <property type="protein sequence ID" value="KAA9395245.1"/>
    <property type="molecule type" value="Genomic_DNA"/>
</dbReference>